<reference evidence="4" key="1">
    <citation type="submission" date="2017-02" db="UniProtKB">
        <authorList>
            <consortium name="WormBaseParasite"/>
        </authorList>
    </citation>
    <scope>IDENTIFICATION</scope>
</reference>
<name>A0A0M3JIS2_ANISI</name>
<evidence type="ECO:0000313" key="3">
    <source>
        <dbReference type="Proteomes" id="UP000267096"/>
    </source>
</evidence>
<feature type="region of interest" description="Disordered" evidence="1">
    <location>
        <begin position="1"/>
        <end position="72"/>
    </location>
</feature>
<sequence>MGASLPKRSLMTPLSVDVRDSRSGSPELVPNGVSLPLSSRSASNHSSCFSSPTPVPPHHQKRSRNCSTSQLLSPTRLNGSLLKLNGVRKGSAEVCQCDFSPHST</sequence>
<dbReference type="AlphaFoldDB" id="A0A0M3JIS2"/>
<reference evidence="2 3" key="2">
    <citation type="submission" date="2018-11" db="EMBL/GenBank/DDBJ databases">
        <authorList>
            <consortium name="Pathogen Informatics"/>
        </authorList>
    </citation>
    <scope>NUCLEOTIDE SEQUENCE [LARGE SCALE GENOMIC DNA]</scope>
</reference>
<protein>
    <submittedName>
        <fullName evidence="4">Rhotekin 2b</fullName>
    </submittedName>
</protein>
<organism evidence="4">
    <name type="scientific">Anisakis simplex</name>
    <name type="common">Herring worm</name>
    <dbReference type="NCBI Taxonomy" id="6269"/>
    <lineage>
        <taxon>Eukaryota</taxon>
        <taxon>Metazoa</taxon>
        <taxon>Ecdysozoa</taxon>
        <taxon>Nematoda</taxon>
        <taxon>Chromadorea</taxon>
        <taxon>Rhabditida</taxon>
        <taxon>Spirurina</taxon>
        <taxon>Ascaridomorpha</taxon>
        <taxon>Ascaridoidea</taxon>
        <taxon>Anisakidae</taxon>
        <taxon>Anisakis</taxon>
        <taxon>Anisakis simplex complex</taxon>
    </lineage>
</organism>
<keyword evidence="3" id="KW-1185">Reference proteome</keyword>
<feature type="compositionally biased region" description="Polar residues" evidence="1">
    <location>
        <begin position="36"/>
        <end position="52"/>
    </location>
</feature>
<dbReference type="Proteomes" id="UP000267096">
    <property type="component" value="Unassembled WGS sequence"/>
</dbReference>
<dbReference type="WBParaSite" id="ASIM_0000753801-mRNA-1">
    <property type="protein sequence ID" value="ASIM_0000753801-mRNA-1"/>
    <property type="gene ID" value="ASIM_0000753801"/>
</dbReference>
<evidence type="ECO:0000256" key="1">
    <source>
        <dbReference type="SAM" id="MobiDB-lite"/>
    </source>
</evidence>
<evidence type="ECO:0000313" key="2">
    <source>
        <dbReference type="EMBL" id="VDK28909.1"/>
    </source>
</evidence>
<evidence type="ECO:0000313" key="4">
    <source>
        <dbReference type="WBParaSite" id="ASIM_0000753801-mRNA-1"/>
    </source>
</evidence>
<dbReference type="EMBL" id="UYRR01017421">
    <property type="protein sequence ID" value="VDK28909.1"/>
    <property type="molecule type" value="Genomic_DNA"/>
</dbReference>
<accession>A0A0M3JIS2</accession>
<gene>
    <name evidence="2" type="ORF">ASIM_LOCUS7304</name>
</gene>
<proteinExistence type="predicted"/>